<proteinExistence type="predicted"/>
<dbReference type="HOGENOM" id="CLU_829489_0_0_1"/>
<evidence type="ECO:0000313" key="4">
    <source>
        <dbReference type="Proteomes" id="UP000008698"/>
    </source>
</evidence>
<feature type="region of interest" description="Disordered" evidence="1">
    <location>
        <begin position="21"/>
        <end position="40"/>
    </location>
</feature>
<organism evidence="4">
    <name type="scientific">Verticillium alfalfae (strain VaMs.102 / ATCC MYA-4576 / FGSC 10136)</name>
    <name type="common">Verticillium wilt of alfalfa</name>
    <name type="synonym">Verticillium albo-atrum</name>
    <dbReference type="NCBI Taxonomy" id="526221"/>
    <lineage>
        <taxon>Eukaryota</taxon>
        <taxon>Fungi</taxon>
        <taxon>Dikarya</taxon>
        <taxon>Ascomycota</taxon>
        <taxon>Pezizomycotina</taxon>
        <taxon>Sordariomycetes</taxon>
        <taxon>Hypocreomycetidae</taxon>
        <taxon>Glomerellales</taxon>
        <taxon>Plectosphaerellaceae</taxon>
        <taxon>Verticillium</taxon>
    </lineage>
</organism>
<reference evidence="4" key="1">
    <citation type="journal article" date="2011" name="PLoS Pathog.">
        <title>Comparative genomics yields insights into niche adaptation of plant vascular wilt pathogens.</title>
        <authorList>
            <person name="Klosterman S.J."/>
            <person name="Subbarao K.V."/>
            <person name="Kang S."/>
            <person name="Veronese P."/>
            <person name="Gold S.E."/>
            <person name="Thomma B.P.H.J."/>
            <person name="Chen Z."/>
            <person name="Henrissat B."/>
            <person name="Lee Y.-H."/>
            <person name="Park J."/>
            <person name="Garcia-Pedrajas M.D."/>
            <person name="Barbara D.J."/>
            <person name="Anchieta A."/>
            <person name="de Jonge R."/>
            <person name="Santhanam P."/>
            <person name="Maruthachalam K."/>
            <person name="Atallah Z."/>
            <person name="Amyotte S.G."/>
            <person name="Paz Z."/>
            <person name="Inderbitzin P."/>
            <person name="Hayes R.J."/>
            <person name="Heiman D.I."/>
            <person name="Young S."/>
            <person name="Zeng Q."/>
            <person name="Engels R."/>
            <person name="Galagan J."/>
            <person name="Cuomo C.A."/>
            <person name="Dobinson K.F."/>
            <person name="Ma L.-J."/>
        </authorList>
    </citation>
    <scope>NUCLEOTIDE SEQUENCE [LARGE SCALE GENOMIC DNA]</scope>
    <source>
        <strain evidence="4">VaMs.102 / ATCC MYA-4576 / FGSC 10136</strain>
    </source>
</reference>
<dbReference type="Proteomes" id="UP000008698">
    <property type="component" value="Unassembled WGS sequence"/>
</dbReference>
<protein>
    <submittedName>
        <fullName evidence="3">Uncharacterized protein</fullName>
    </submittedName>
</protein>
<feature type="signal peptide" evidence="2">
    <location>
        <begin position="1"/>
        <end position="16"/>
    </location>
</feature>
<feature type="chain" id="PRO_5003001792" evidence="2">
    <location>
        <begin position="17"/>
        <end position="335"/>
    </location>
</feature>
<evidence type="ECO:0000256" key="1">
    <source>
        <dbReference type="SAM" id="MobiDB-lite"/>
    </source>
</evidence>
<dbReference type="OrthoDB" id="5380429at2759"/>
<name>C9S854_VERA1</name>
<dbReference type="AlphaFoldDB" id="C9S854"/>
<gene>
    <name evidence="3" type="ORF">VDBG_01009</name>
</gene>
<accession>C9S854</accession>
<dbReference type="EMBL" id="DS985214">
    <property type="protein sequence ID" value="EEY14900.1"/>
    <property type="molecule type" value="Genomic_DNA"/>
</dbReference>
<sequence>MRYSLTLIAFAVTALALPTAKPADDGSWAPGKYEGPGTPYDDGKWYPGKYPGAKEKRADDGSWAPGKYEGAGTPYDDGKWYPGKYPGAKEKRADDGKWAPGKYEGAGTPYDDGKWYPGKYPGAKAKRADDGKWAPGKYEGPGTPYDDGKWYPGNIAAILGTNLSRTRMHGIESSRCTDHCGDDNLAWLTPIPIPVMLSRTAEFTLVPLVKNAQRPQRQSQQKTRDESGAKGFNISGVNVRMLGHNLPVALREASLQVVGSETLNAGGPAEAFAKGEEMVDCHDATLDLALNEPDDVADNRESDTSVFVALEEETLSRRQGTVNNLPSGVWIKISR</sequence>
<dbReference type="KEGG" id="val:VDBG_01009"/>
<evidence type="ECO:0000313" key="3">
    <source>
        <dbReference type="EMBL" id="EEY14900.1"/>
    </source>
</evidence>
<dbReference type="STRING" id="526221.C9S854"/>
<dbReference type="RefSeq" id="XP_003009326.1">
    <property type="nucleotide sequence ID" value="XM_003009280.1"/>
</dbReference>
<keyword evidence="2" id="KW-0732">Signal</keyword>
<feature type="region of interest" description="Disordered" evidence="1">
    <location>
        <begin position="212"/>
        <end position="231"/>
    </location>
</feature>
<evidence type="ECO:0000256" key="2">
    <source>
        <dbReference type="SAM" id="SignalP"/>
    </source>
</evidence>
<dbReference type="GeneID" id="9530907"/>
<dbReference type="eggNOG" id="ENOG502RUA5">
    <property type="taxonomic scope" value="Eukaryota"/>
</dbReference>
<keyword evidence="4" id="KW-1185">Reference proteome</keyword>